<accession>S7VLU4</accession>
<name>S7VLU4_9BACT</name>
<reference evidence="2 3" key="1">
    <citation type="journal article" date="2013" name="Genome Announc.">
        <title>Draft Genome Sequence of Cyclobacterium qasimii Strain M12-11BT, Isolated from Arctic Marine Sediment.</title>
        <authorList>
            <person name="Shivaji S."/>
            <person name="Ara S."/>
            <person name="Singh A."/>
            <person name="Kumar Pinnaka A."/>
        </authorList>
    </citation>
    <scope>NUCLEOTIDE SEQUENCE [LARGE SCALE GENOMIC DNA]</scope>
    <source>
        <strain evidence="2 3">M12-11B</strain>
    </source>
</reference>
<gene>
    <name evidence="2" type="ORF">ADICYQ_0795</name>
</gene>
<evidence type="ECO:0000313" key="2">
    <source>
        <dbReference type="EMBL" id="EPR70911.1"/>
    </source>
</evidence>
<dbReference type="PATRIC" id="fig|641524.5.peg.789"/>
<feature type="region of interest" description="Disordered" evidence="1">
    <location>
        <begin position="1"/>
        <end position="41"/>
    </location>
</feature>
<protein>
    <submittedName>
        <fullName evidence="2">Translation initiation factor 3</fullName>
    </submittedName>
</protein>
<comment type="caution">
    <text evidence="2">The sequence shown here is derived from an EMBL/GenBank/DDBJ whole genome shotgun (WGS) entry which is preliminary data.</text>
</comment>
<dbReference type="GO" id="GO:0003743">
    <property type="term" value="F:translation initiation factor activity"/>
    <property type="evidence" value="ECO:0007669"/>
    <property type="project" value="UniProtKB-KW"/>
</dbReference>
<feature type="compositionally biased region" description="Basic and acidic residues" evidence="1">
    <location>
        <begin position="14"/>
        <end position="41"/>
    </location>
</feature>
<proteinExistence type="predicted"/>
<evidence type="ECO:0000256" key="1">
    <source>
        <dbReference type="SAM" id="MobiDB-lite"/>
    </source>
</evidence>
<sequence>MVMIIGPHKTKATAKAEAEARKIANKQPREAEVPEKEEKDA</sequence>
<evidence type="ECO:0000313" key="3">
    <source>
        <dbReference type="Proteomes" id="UP000014974"/>
    </source>
</evidence>
<dbReference type="AlphaFoldDB" id="S7VLU4"/>
<organism evidence="2 3">
    <name type="scientific">Cyclobacterium qasimii M12-11B</name>
    <dbReference type="NCBI Taxonomy" id="641524"/>
    <lineage>
        <taxon>Bacteria</taxon>
        <taxon>Pseudomonadati</taxon>
        <taxon>Bacteroidota</taxon>
        <taxon>Cytophagia</taxon>
        <taxon>Cytophagales</taxon>
        <taxon>Cyclobacteriaceae</taxon>
        <taxon>Cyclobacterium</taxon>
    </lineage>
</organism>
<dbReference type="Proteomes" id="UP000014974">
    <property type="component" value="Unassembled WGS sequence"/>
</dbReference>
<keyword evidence="2" id="KW-0648">Protein biosynthesis</keyword>
<dbReference type="EMBL" id="ATNM01000034">
    <property type="protein sequence ID" value="EPR70911.1"/>
    <property type="molecule type" value="Genomic_DNA"/>
</dbReference>
<dbReference type="STRING" id="641524.ADICYQ_0795"/>
<keyword evidence="2" id="KW-0396">Initiation factor</keyword>